<dbReference type="SMART" id="SM00065">
    <property type="entry name" value="GAF"/>
    <property type="match status" value="1"/>
</dbReference>
<dbReference type="InterPro" id="IPR029016">
    <property type="entry name" value="GAF-like_dom_sf"/>
</dbReference>
<proteinExistence type="predicted"/>
<dbReference type="Gene3D" id="3.30.450.40">
    <property type="match status" value="1"/>
</dbReference>
<comment type="caution">
    <text evidence="2">The sequence shown here is derived from an EMBL/GenBank/DDBJ whole genome shotgun (WGS) entry which is preliminary data.</text>
</comment>
<dbReference type="EMBL" id="JAEKNN010000030">
    <property type="protein sequence ID" value="MBJ7609120.1"/>
    <property type="molecule type" value="Genomic_DNA"/>
</dbReference>
<evidence type="ECO:0000313" key="2">
    <source>
        <dbReference type="EMBL" id="MBJ7609120.1"/>
    </source>
</evidence>
<feature type="domain" description="GAF" evidence="1">
    <location>
        <begin position="26"/>
        <end position="165"/>
    </location>
</feature>
<organism evidence="2 3">
    <name type="scientific">Candidatus Amunia macphersoniae</name>
    <dbReference type="NCBI Taxonomy" id="3127014"/>
    <lineage>
        <taxon>Bacteria</taxon>
        <taxon>Bacillati</taxon>
        <taxon>Candidatus Dormiibacterota</taxon>
        <taxon>Candidatus Dormibacteria</taxon>
        <taxon>Candidatus Aeolococcales</taxon>
        <taxon>Candidatus Aeolococcaceae</taxon>
        <taxon>Candidatus Amunia</taxon>
    </lineage>
</organism>
<dbReference type="Pfam" id="PF01590">
    <property type="entry name" value="GAF"/>
    <property type="match status" value="1"/>
</dbReference>
<dbReference type="SUPFAM" id="SSF55781">
    <property type="entry name" value="GAF domain-like"/>
    <property type="match status" value="1"/>
</dbReference>
<name>A0A934KNQ3_9BACT</name>
<gene>
    <name evidence="2" type="ORF">JF887_06775</name>
</gene>
<evidence type="ECO:0000313" key="3">
    <source>
        <dbReference type="Proteomes" id="UP000614410"/>
    </source>
</evidence>
<dbReference type="PANTHER" id="PTHR43102">
    <property type="entry name" value="SLR1143 PROTEIN"/>
    <property type="match status" value="1"/>
</dbReference>
<sequence length="165" mass="18119">MMSYPQPDDEQDRQAAVARLDGRAPGAQDTWDDITRLASLICETPMALVTVIDGARQWFMSQVGMDATETTRDVAFCAHAILEPDRPMVIPDASEDPIFATNPAVTEAGGIRFYAGLPLRCGEQPLGTLCVVDRRPRELRADQLEALTLLARIAERQFESATAID</sequence>
<dbReference type="InterPro" id="IPR003018">
    <property type="entry name" value="GAF"/>
</dbReference>
<evidence type="ECO:0000259" key="1">
    <source>
        <dbReference type="SMART" id="SM00065"/>
    </source>
</evidence>
<dbReference type="PANTHER" id="PTHR43102:SF2">
    <property type="entry name" value="GAF DOMAIN-CONTAINING PROTEIN"/>
    <property type="match status" value="1"/>
</dbReference>
<reference evidence="2 3" key="1">
    <citation type="submission" date="2020-10" db="EMBL/GenBank/DDBJ databases">
        <title>Ca. Dormibacterota MAGs.</title>
        <authorList>
            <person name="Montgomery K."/>
        </authorList>
    </citation>
    <scope>NUCLEOTIDE SEQUENCE [LARGE SCALE GENOMIC DNA]</scope>
    <source>
        <strain evidence="2">Mitchell_Peninsula_5</strain>
    </source>
</reference>
<accession>A0A934KNQ3</accession>
<dbReference type="AlphaFoldDB" id="A0A934KNQ3"/>
<dbReference type="Proteomes" id="UP000614410">
    <property type="component" value="Unassembled WGS sequence"/>
</dbReference>
<protein>
    <submittedName>
        <fullName evidence="2">GAF domain-containing protein</fullName>
    </submittedName>
</protein>